<reference evidence="1" key="1">
    <citation type="submission" date="2017-05" db="EMBL/GenBank/DDBJ databases">
        <authorList>
            <person name="Varghese N."/>
            <person name="Submissions S."/>
        </authorList>
    </citation>
    <scope>NUCLEOTIDE SEQUENCE</scope>
    <source>
        <strain evidence="1">LMG 28168</strain>
    </source>
</reference>
<name>A0ACD2TYY3_9PSED</name>
<proteinExistence type="predicted"/>
<comment type="caution">
    <text evidence="1">The sequence shown here is derived from an EMBL/GenBank/DDBJ whole genome shotgun (WGS) entry which is preliminary data.</text>
</comment>
<accession>A0ACD2TYY3</accession>
<gene>
    <name evidence="1" type="ORF">SAMN04488483_0018</name>
</gene>
<evidence type="ECO:0000313" key="1">
    <source>
        <dbReference type="EMBL" id="SMQ22022.1"/>
    </source>
</evidence>
<sequence length="67" mass="7796">MSFYIIMGLWSLSMILLIAFAFWWGNRLEIASRKSKELAARDYAQRTCPMCCQSCGRYPIQPDNSVR</sequence>
<protein>
    <submittedName>
        <fullName evidence="1">Uncharacterized protein</fullName>
    </submittedName>
</protein>
<dbReference type="EMBL" id="FXUY01000001">
    <property type="protein sequence ID" value="SMQ22022.1"/>
    <property type="molecule type" value="Genomic_DNA"/>
</dbReference>
<keyword evidence="2" id="KW-1185">Reference proteome</keyword>
<evidence type="ECO:0000313" key="2">
    <source>
        <dbReference type="Proteomes" id="UP001158048"/>
    </source>
</evidence>
<dbReference type="Proteomes" id="UP001158048">
    <property type="component" value="Unassembled WGS sequence"/>
</dbReference>
<organism evidence="1 2">
    <name type="scientific">Pseudomonas helmanticensis</name>
    <dbReference type="NCBI Taxonomy" id="1471381"/>
    <lineage>
        <taxon>Bacteria</taxon>
        <taxon>Pseudomonadati</taxon>
        <taxon>Pseudomonadota</taxon>
        <taxon>Gammaproteobacteria</taxon>
        <taxon>Pseudomonadales</taxon>
        <taxon>Pseudomonadaceae</taxon>
        <taxon>Pseudomonas</taxon>
    </lineage>
</organism>